<dbReference type="EMBL" id="JAAIJQ010000001">
    <property type="protein sequence ID" value="NEV60377.1"/>
    <property type="molecule type" value="Genomic_DNA"/>
</dbReference>
<reference evidence="1 2" key="1">
    <citation type="submission" date="2020-02" db="EMBL/GenBank/DDBJ databases">
        <title>Genome sequences of Thiorhodococcus mannitoliphagus and Thiorhodococcus minor, purple sulfur photosynthetic bacteria in the gammaproteobacterial family, Chromatiaceae.</title>
        <authorList>
            <person name="Aviles F.A."/>
            <person name="Meyer T.E."/>
            <person name="Kyndt J.A."/>
        </authorList>
    </citation>
    <scope>NUCLEOTIDE SEQUENCE [LARGE SCALE GENOMIC DNA]</scope>
    <source>
        <strain evidence="1 2">DSM 11518</strain>
    </source>
</reference>
<sequence length="304" mass="34796">MIHEYAIEPHLVANAGSLARFRFWSLEFGLGTPRIMAQLPKKKNWRRLVFQAMNSNTGDVERTRVEALIGHLTSSSSCRETAVYDGALPWIDNALSEHARQPFRAILAAEDRAGFPAIIVAEPLERVYESESWQVKRSICVPRNADSMAAAVEVMLACCRVAIFVDSHFGPENPRHRRPMEKFFAAMRSRDDRLMHRLEICTGSSATLDFLEQEFRDRLARHLSPGTKLILKKLTQQDTGEKIHNRYIITELGGVQFGTGMDDGKKGENDDVNLMDIDQYLQRWDQYCDREKFAFDCEEVEIEI</sequence>
<protein>
    <submittedName>
        <fullName evidence="1">Uncharacterized protein</fullName>
    </submittedName>
</protein>
<accession>A0A6M0JVM7</accession>
<dbReference type="Proteomes" id="UP000483379">
    <property type="component" value="Unassembled WGS sequence"/>
</dbReference>
<comment type="caution">
    <text evidence="1">The sequence shown here is derived from an EMBL/GenBank/DDBJ whole genome shotgun (WGS) entry which is preliminary data.</text>
</comment>
<organism evidence="1 2">
    <name type="scientific">Thiorhodococcus minor</name>
    <dbReference type="NCBI Taxonomy" id="57489"/>
    <lineage>
        <taxon>Bacteria</taxon>
        <taxon>Pseudomonadati</taxon>
        <taxon>Pseudomonadota</taxon>
        <taxon>Gammaproteobacteria</taxon>
        <taxon>Chromatiales</taxon>
        <taxon>Chromatiaceae</taxon>
        <taxon>Thiorhodococcus</taxon>
    </lineage>
</organism>
<name>A0A6M0JVM7_9GAMM</name>
<evidence type="ECO:0000313" key="1">
    <source>
        <dbReference type="EMBL" id="NEV60377.1"/>
    </source>
</evidence>
<proteinExistence type="predicted"/>
<evidence type="ECO:0000313" key="2">
    <source>
        <dbReference type="Proteomes" id="UP000483379"/>
    </source>
</evidence>
<gene>
    <name evidence="1" type="ORF">G3446_00450</name>
</gene>
<dbReference type="RefSeq" id="WP_164450419.1">
    <property type="nucleotide sequence ID" value="NZ_JAAIJQ010000001.1"/>
</dbReference>
<dbReference type="AlphaFoldDB" id="A0A6M0JVM7"/>
<keyword evidence="2" id="KW-1185">Reference proteome</keyword>